<reference evidence="1" key="1">
    <citation type="submission" date="2013-10" db="EMBL/GenBank/DDBJ databases">
        <title>Genomic analysis of the causative agents of coccidiosis in chickens.</title>
        <authorList>
            <person name="Reid A.J."/>
            <person name="Blake D."/>
            <person name="Billington K."/>
            <person name="Browne H."/>
            <person name="Dunn M."/>
            <person name="Hung S."/>
            <person name="Kawahara F."/>
            <person name="Miranda-Saavedra D."/>
            <person name="Mourier T."/>
            <person name="Nagra H."/>
            <person name="Otto T.D."/>
            <person name="Rawlings N."/>
            <person name="Sanchez A."/>
            <person name="Sanders M."/>
            <person name="Subramaniam C."/>
            <person name="Tay Y."/>
            <person name="Dear P."/>
            <person name="Doerig C."/>
            <person name="Gruber A."/>
            <person name="Parkinson J."/>
            <person name="Shirley M."/>
            <person name="Wan K.L."/>
            <person name="Berriman M."/>
            <person name="Tomley F."/>
            <person name="Pain A."/>
        </authorList>
    </citation>
    <scope>NUCLEOTIDE SEQUENCE [LARGE SCALE GENOMIC DNA]</scope>
    <source>
        <strain evidence="1">Houghton</strain>
    </source>
</reference>
<evidence type="ECO:0000313" key="2">
    <source>
        <dbReference type="Proteomes" id="UP000030747"/>
    </source>
</evidence>
<dbReference type="VEuPathDB" id="ToxoDB:ETH2_0522400"/>
<dbReference type="VEuPathDB" id="ToxoDB:ETH_00025525"/>
<reference evidence="1" key="2">
    <citation type="submission" date="2013-10" db="EMBL/GenBank/DDBJ databases">
        <authorList>
            <person name="Aslett M."/>
        </authorList>
    </citation>
    <scope>NUCLEOTIDE SEQUENCE [LARGE SCALE GENOMIC DNA]</scope>
    <source>
        <strain evidence="1">Houghton</strain>
    </source>
</reference>
<keyword evidence="2" id="KW-1185">Reference proteome</keyword>
<protein>
    <submittedName>
        <fullName evidence="1">Uncharacterized protein</fullName>
    </submittedName>
</protein>
<gene>
    <name evidence="1" type="ORF">ETH_00025525</name>
</gene>
<proteinExistence type="predicted"/>
<accession>U6KIW5</accession>
<dbReference type="Proteomes" id="UP000030747">
    <property type="component" value="Unassembled WGS sequence"/>
</dbReference>
<name>U6KIW5_EIMTE</name>
<dbReference type="RefSeq" id="XP_013228682.1">
    <property type="nucleotide sequence ID" value="XM_013373228.1"/>
</dbReference>
<dbReference type="GeneID" id="25254215"/>
<organism evidence="1 2">
    <name type="scientific">Eimeria tenella</name>
    <name type="common">Coccidian parasite</name>
    <dbReference type="NCBI Taxonomy" id="5802"/>
    <lineage>
        <taxon>Eukaryota</taxon>
        <taxon>Sar</taxon>
        <taxon>Alveolata</taxon>
        <taxon>Apicomplexa</taxon>
        <taxon>Conoidasida</taxon>
        <taxon>Coccidia</taxon>
        <taxon>Eucoccidiorida</taxon>
        <taxon>Eimeriorina</taxon>
        <taxon>Eimeriidae</taxon>
        <taxon>Eimeria</taxon>
    </lineage>
</organism>
<dbReference type="EMBL" id="HG673782">
    <property type="protein sequence ID" value="CDJ37844.1"/>
    <property type="molecule type" value="Genomic_DNA"/>
</dbReference>
<evidence type="ECO:0000313" key="1">
    <source>
        <dbReference type="EMBL" id="CDJ37844.1"/>
    </source>
</evidence>
<dbReference type="OrthoDB" id="10347379at2759"/>
<dbReference type="AlphaFoldDB" id="U6KIW5"/>
<sequence>MDDDDKDDLWGRTREGIDLVGQFLGSDFSDGVDSGLRRRLEDVVDKCKALLGQIAEESDADWAARVQDRESLLDFAGNDVTSAMQKFAEEPPHDADSPSVGALKRGRDAAEAAKEERLDFGKLTAPWLETPELDGALGRLSDKIRRLEQRLSDAAGTCGYSWGTYLDGLKQSALGGGEDAEDAKRRIPDSVERGKKVRDILDYVT</sequence>
<feature type="non-terminal residue" evidence="1">
    <location>
        <position position="205"/>
    </location>
</feature>